<dbReference type="OrthoDB" id="9760034at2"/>
<dbReference type="CDD" id="cd06223">
    <property type="entry name" value="PRTases_typeI"/>
    <property type="match status" value="1"/>
</dbReference>
<dbReference type="Proteomes" id="UP000250915">
    <property type="component" value="Unassembled WGS sequence"/>
</dbReference>
<feature type="domain" description="Helicase C-terminal" evidence="11">
    <location>
        <begin position="234"/>
        <end position="376"/>
    </location>
</feature>
<dbReference type="SUPFAM" id="SSF53271">
    <property type="entry name" value="PRTase-like"/>
    <property type="match status" value="1"/>
</dbReference>
<evidence type="ECO:0000256" key="4">
    <source>
        <dbReference type="ARBA" id="ARBA00022806"/>
    </source>
</evidence>
<dbReference type="Pfam" id="PF00270">
    <property type="entry name" value="DEAD"/>
    <property type="match status" value="1"/>
</dbReference>
<dbReference type="InterPro" id="IPR001650">
    <property type="entry name" value="Helicase_C-like"/>
</dbReference>
<evidence type="ECO:0000256" key="3">
    <source>
        <dbReference type="ARBA" id="ARBA00022801"/>
    </source>
</evidence>
<dbReference type="SMART" id="SM00487">
    <property type="entry name" value="DEXDc"/>
    <property type="match status" value="1"/>
</dbReference>
<dbReference type="GO" id="GO:0043138">
    <property type="term" value="F:3'-5' DNA helicase activity"/>
    <property type="evidence" value="ECO:0007669"/>
    <property type="project" value="UniProtKB-EC"/>
</dbReference>
<comment type="similarity">
    <text evidence="1">Belongs to the helicase family. RecQ subfamily.</text>
</comment>
<dbReference type="GO" id="GO:0030894">
    <property type="term" value="C:replisome"/>
    <property type="evidence" value="ECO:0007669"/>
    <property type="project" value="TreeGrafter"/>
</dbReference>
<dbReference type="GO" id="GO:0005737">
    <property type="term" value="C:cytoplasm"/>
    <property type="evidence" value="ECO:0007669"/>
    <property type="project" value="TreeGrafter"/>
</dbReference>
<dbReference type="PROSITE" id="PS51192">
    <property type="entry name" value="HELICASE_ATP_BIND_1"/>
    <property type="match status" value="1"/>
</dbReference>
<evidence type="ECO:0000256" key="5">
    <source>
        <dbReference type="ARBA" id="ARBA00022840"/>
    </source>
</evidence>
<dbReference type="AlphaFoldDB" id="A0A329LVJ5"/>
<dbReference type="EC" id="5.6.2.4" evidence="9"/>
<keyword evidence="2" id="KW-0547">Nucleotide-binding</keyword>
<keyword evidence="6" id="KW-0238">DNA-binding</keyword>
<keyword evidence="5" id="KW-0067">ATP-binding</keyword>
<dbReference type="GO" id="GO:0005524">
    <property type="term" value="F:ATP binding"/>
    <property type="evidence" value="ECO:0007669"/>
    <property type="project" value="UniProtKB-KW"/>
</dbReference>
<sequence length="693" mass="75662">MKFNEARALQLLRAGSGIPSAQFRDGQDEAIRHVVEGRGRLLVVQRTGWGKSFVYFIATKLLREAGYGPVLLVSPLLSLMRNQIEAARRMGLVAEALHSEVSDSDRQQIEAAFVANEIDILLVTPERFSKPEFTANVLAPVAGTISLLVVDEAHCISDWGHDFRPQYRLIGRIISVLPPNLRVLATTATANDRVMADLEVVLGPNLHVIRGELSRNSLTLQSIVLPTQAARLAWLADQLQAVKGSGIVYTLTVRDAYMVAEWLQSRGIAVAAYTGKSGPERESLEQALLSNEIKALVATTALGMGFDKPDLAFVIHFQTPGSVVAYYQQVGRAGRAIASAYGVLLSGTEDADITDWFIGSAFPSRDEVEEILDCLERSPDGLSTAELTTLVNIRKGRIEKAIELLKLESPPPIATVGGKWQLTASTLSEEFWDRADRLTELRRQEQRQMQEYVNLPFGEHMRFLIDALDGDAEAVPPPGMPPLSTDVDPDIVQEAVSFLRRTHVPIEARKRWPAGGLPTYGLRGNIPANRQADGGLALCLWGDAGWGALVRMGKYQDGRFADELVEACVTMVHEWSPQPQPAWVTAMPSINHPDLVPDFARRLAAALGLPFRLVLSKTAARLPQKDMNNSAQQARNVDGSLGIDDAIVLPGPVLLVDDMVDSRWTMTVAAWKLLNAGSGPVHLLALAKSGGDE</sequence>
<dbReference type="InterPro" id="IPR027417">
    <property type="entry name" value="P-loop_NTPase"/>
</dbReference>
<evidence type="ECO:0000256" key="8">
    <source>
        <dbReference type="ARBA" id="ARBA00034617"/>
    </source>
</evidence>
<comment type="caution">
    <text evidence="12">The sequence shown here is derived from an EMBL/GenBank/DDBJ whole genome shotgun (WGS) entry which is preliminary data.</text>
</comment>
<dbReference type="GO" id="GO:0016787">
    <property type="term" value="F:hydrolase activity"/>
    <property type="evidence" value="ECO:0007669"/>
    <property type="project" value="UniProtKB-KW"/>
</dbReference>
<dbReference type="GO" id="GO:0006310">
    <property type="term" value="P:DNA recombination"/>
    <property type="evidence" value="ECO:0007669"/>
    <property type="project" value="InterPro"/>
</dbReference>
<accession>A0A329LVJ5</accession>
<dbReference type="GO" id="GO:0009378">
    <property type="term" value="F:four-way junction helicase activity"/>
    <property type="evidence" value="ECO:0007669"/>
    <property type="project" value="TreeGrafter"/>
</dbReference>
<dbReference type="InterPro" id="IPR029057">
    <property type="entry name" value="PRTase-like"/>
</dbReference>
<feature type="domain" description="Helicase ATP-binding" evidence="10">
    <location>
        <begin position="32"/>
        <end position="208"/>
    </location>
</feature>
<dbReference type="Pfam" id="PF00271">
    <property type="entry name" value="Helicase_C"/>
    <property type="match status" value="1"/>
</dbReference>
<dbReference type="RefSeq" id="WP_112633215.1">
    <property type="nucleotide sequence ID" value="NZ_QMEV01000020.1"/>
</dbReference>
<keyword evidence="4 12" id="KW-0347">Helicase</keyword>
<protein>
    <recommendedName>
        <fullName evidence="9">DNA 3'-5' helicase</fullName>
        <ecNumber evidence="9">5.6.2.4</ecNumber>
    </recommendedName>
</protein>
<dbReference type="InterPro" id="IPR004589">
    <property type="entry name" value="DNA_helicase_ATP-dep_RecQ"/>
</dbReference>
<evidence type="ECO:0000256" key="9">
    <source>
        <dbReference type="ARBA" id="ARBA00034808"/>
    </source>
</evidence>
<keyword evidence="7" id="KW-0413">Isomerase</keyword>
<proteinExistence type="inferred from homology"/>
<dbReference type="PROSITE" id="PS51194">
    <property type="entry name" value="HELICASE_CTER"/>
    <property type="match status" value="1"/>
</dbReference>
<evidence type="ECO:0000259" key="10">
    <source>
        <dbReference type="PROSITE" id="PS51192"/>
    </source>
</evidence>
<dbReference type="PANTHER" id="PTHR13710:SF105">
    <property type="entry name" value="ATP-DEPENDENT DNA HELICASE Q1"/>
    <property type="match status" value="1"/>
</dbReference>
<dbReference type="InterPro" id="IPR002464">
    <property type="entry name" value="DNA/RNA_helicase_DEAH_CS"/>
</dbReference>
<name>A0A329LVJ5_9MYCO</name>
<dbReference type="NCBIfam" id="TIGR00614">
    <property type="entry name" value="recQ_fam"/>
    <property type="match status" value="1"/>
</dbReference>
<evidence type="ECO:0000259" key="11">
    <source>
        <dbReference type="PROSITE" id="PS51194"/>
    </source>
</evidence>
<dbReference type="GO" id="GO:0006281">
    <property type="term" value="P:DNA repair"/>
    <property type="evidence" value="ECO:0007669"/>
    <property type="project" value="TreeGrafter"/>
</dbReference>
<dbReference type="InterPro" id="IPR011545">
    <property type="entry name" value="DEAD/DEAH_box_helicase_dom"/>
</dbReference>
<dbReference type="InterPro" id="IPR000836">
    <property type="entry name" value="PRTase_dom"/>
</dbReference>
<evidence type="ECO:0000256" key="6">
    <source>
        <dbReference type="ARBA" id="ARBA00023125"/>
    </source>
</evidence>
<evidence type="ECO:0000256" key="2">
    <source>
        <dbReference type="ARBA" id="ARBA00022741"/>
    </source>
</evidence>
<gene>
    <name evidence="12" type="ORF">DQP57_12135</name>
</gene>
<organism evidence="12 13">
    <name type="scientific">Mycobacterium colombiense</name>
    <dbReference type="NCBI Taxonomy" id="339268"/>
    <lineage>
        <taxon>Bacteria</taxon>
        <taxon>Bacillati</taxon>
        <taxon>Actinomycetota</taxon>
        <taxon>Actinomycetes</taxon>
        <taxon>Mycobacteriales</taxon>
        <taxon>Mycobacteriaceae</taxon>
        <taxon>Mycobacterium</taxon>
        <taxon>Mycobacterium avium complex (MAC)</taxon>
    </lineage>
</organism>
<dbReference type="EMBL" id="QMEV01000020">
    <property type="protein sequence ID" value="RAV11210.1"/>
    <property type="molecule type" value="Genomic_DNA"/>
</dbReference>
<dbReference type="InterPro" id="IPR014001">
    <property type="entry name" value="Helicase_ATP-bd"/>
</dbReference>
<reference evidence="12 13" key="1">
    <citation type="submission" date="2018-06" db="EMBL/GenBank/DDBJ databases">
        <title>NTM in soil in Japan.</title>
        <authorList>
            <person name="Ohya K."/>
        </authorList>
    </citation>
    <scope>NUCLEOTIDE SEQUENCE [LARGE SCALE GENOMIC DNA]</scope>
    <source>
        <strain evidence="12 13">GF28</strain>
    </source>
</reference>
<dbReference type="SUPFAM" id="SSF52540">
    <property type="entry name" value="P-loop containing nucleoside triphosphate hydrolases"/>
    <property type="match status" value="1"/>
</dbReference>
<dbReference type="GO" id="GO:0043590">
    <property type="term" value="C:bacterial nucleoid"/>
    <property type="evidence" value="ECO:0007669"/>
    <property type="project" value="TreeGrafter"/>
</dbReference>
<dbReference type="Gene3D" id="3.40.50.300">
    <property type="entry name" value="P-loop containing nucleotide triphosphate hydrolases"/>
    <property type="match status" value="2"/>
</dbReference>
<evidence type="ECO:0000313" key="13">
    <source>
        <dbReference type="Proteomes" id="UP000250915"/>
    </source>
</evidence>
<dbReference type="PANTHER" id="PTHR13710">
    <property type="entry name" value="DNA HELICASE RECQ FAMILY MEMBER"/>
    <property type="match status" value="1"/>
</dbReference>
<evidence type="ECO:0000256" key="1">
    <source>
        <dbReference type="ARBA" id="ARBA00005446"/>
    </source>
</evidence>
<comment type="catalytic activity">
    <reaction evidence="8">
        <text>Couples ATP hydrolysis with the unwinding of duplex DNA by translocating in the 3'-5' direction.</text>
        <dbReference type="EC" id="5.6.2.4"/>
    </reaction>
</comment>
<keyword evidence="3" id="KW-0378">Hydrolase</keyword>
<evidence type="ECO:0000313" key="12">
    <source>
        <dbReference type="EMBL" id="RAV11210.1"/>
    </source>
</evidence>
<dbReference type="SMART" id="SM00490">
    <property type="entry name" value="HELICc"/>
    <property type="match status" value="1"/>
</dbReference>
<dbReference type="PROSITE" id="PS00690">
    <property type="entry name" value="DEAH_ATP_HELICASE"/>
    <property type="match status" value="1"/>
</dbReference>
<evidence type="ECO:0000256" key="7">
    <source>
        <dbReference type="ARBA" id="ARBA00023235"/>
    </source>
</evidence>
<dbReference type="GO" id="GO:0003677">
    <property type="term" value="F:DNA binding"/>
    <property type="evidence" value="ECO:0007669"/>
    <property type="project" value="UniProtKB-KW"/>
</dbReference>